<dbReference type="KEGG" id="lgi:LOTGIDRAFT_132244"/>
<feature type="binding site" evidence="4">
    <location>
        <position position="114"/>
    </location>
    <ligand>
        <name>a divalent metal cation</name>
        <dbReference type="ChEBI" id="CHEBI:60240"/>
        <label>1</label>
    </ligand>
</feature>
<evidence type="ECO:0000313" key="6">
    <source>
        <dbReference type="Proteomes" id="UP000030746"/>
    </source>
</evidence>
<dbReference type="PROSITE" id="PS01090">
    <property type="entry name" value="TATD_2"/>
    <property type="match status" value="1"/>
</dbReference>
<dbReference type="HOGENOM" id="CLU_031506_4_1_1"/>
<dbReference type="OMA" id="THCHLEY"/>
<dbReference type="PANTHER" id="PTHR46363">
    <property type="entry name" value="DEOXYRIBONUCLEASE TATDN2-RELATED"/>
    <property type="match status" value="1"/>
</dbReference>
<dbReference type="Proteomes" id="UP000030746">
    <property type="component" value="Unassembled WGS sequence"/>
</dbReference>
<protein>
    <submittedName>
        <fullName evidence="5">Uncharacterized protein</fullName>
    </submittedName>
</protein>
<feature type="binding site" evidence="4">
    <location>
        <position position="151"/>
    </location>
    <ligand>
        <name>a divalent metal cation</name>
        <dbReference type="ChEBI" id="CHEBI:60240"/>
        <label>2</label>
    </ligand>
</feature>
<evidence type="ECO:0000313" key="5">
    <source>
        <dbReference type="EMBL" id="ESO84415.1"/>
    </source>
</evidence>
<name>V3ZPK7_LOTGI</name>
<dbReference type="AlphaFoldDB" id="V3ZPK7"/>
<dbReference type="GO" id="GO:0046872">
    <property type="term" value="F:metal ion binding"/>
    <property type="evidence" value="ECO:0007669"/>
    <property type="project" value="UniProtKB-KW"/>
</dbReference>
<accession>V3ZPK7</accession>
<keyword evidence="3" id="KW-0378">Hydrolase</keyword>
<dbReference type="OrthoDB" id="9980814at2759"/>
<evidence type="ECO:0000256" key="1">
    <source>
        <dbReference type="ARBA" id="ARBA00009275"/>
    </source>
</evidence>
<dbReference type="PROSITE" id="PS01091">
    <property type="entry name" value="TATD_3"/>
    <property type="match status" value="1"/>
</dbReference>
<dbReference type="GeneID" id="20233291"/>
<keyword evidence="6" id="KW-1185">Reference proteome</keyword>
<dbReference type="GO" id="GO:0016788">
    <property type="term" value="F:hydrolase activity, acting on ester bonds"/>
    <property type="evidence" value="ECO:0007669"/>
    <property type="project" value="InterPro"/>
</dbReference>
<keyword evidence="2 4" id="KW-0479">Metal-binding</keyword>
<dbReference type="InterPro" id="IPR032466">
    <property type="entry name" value="Metal_Hydrolase"/>
</dbReference>
<reference evidence="5 6" key="1">
    <citation type="journal article" date="2013" name="Nature">
        <title>Insights into bilaterian evolution from three spiralian genomes.</title>
        <authorList>
            <person name="Simakov O."/>
            <person name="Marletaz F."/>
            <person name="Cho S.J."/>
            <person name="Edsinger-Gonzales E."/>
            <person name="Havlak P."/>
            <person name="Hellsten U."/>
            <person name="Kuo D.H."/>
            <person name="Larsson T."/>
            <person name="Lv J."/>
            <person name="Arendt D."/>
            <person name="Savage R."/>
            <person name="Osoegawa K."/>
            <person name="de Jong P."/>
            <person name="Grimwood J."/>
            <person name="Chapman J.A."/>
            <person name="Shapiro H."/>
            <person name="Aerts A."/>
            <person name="Otillar R.P."/>
            <person name="Terry A.Y."/>
            <person name="Boore J.L."/>
            <person name="Grigoriev I.V."/>
            <person name="Lindberg D.R."/>
            <person name="Seaver E.C."/>
            <person name="Weisblat D.A."/>
            <person name="Putnam N.H."/>
            <person name="Rokhsar D.S."/>
        </authorList>
    </citation>
    <scope>NUCLEOTIDE SEQUENCE [LARGE SCALE GENOMIC DNA]</scope>
</reference>
<dbReference type="RefSeq" id="XP_009065017.1">
    <property type="nucleotide sequence ID" value="XM_009066769.1"/>
</dbReference>
<dbReference type="CDD" id="cd01310">
    <property type="entry name" value="TatD_DNAse"/>
    <property type="match status" value="1"/>
</dbReference>
<comment type="similarity">
    <text evidence="1">Belongs to the metallo-dependent hydrolases superfamily. TatD-type hydrolase family.</text>
</comment>
<dbReference type="Gene3D" id="3.20.20.140">
    <property type="entry name" value="Metal-dependent hydrolases"/>
    <property type="match status" value="1"/>
</dbReference>
<feature type="binding site" evidence="4">
    <location>
        <position position="176"/>
    </location>
    <ligand>
        <name>a divalent metal cation</name>
        <dbReference type="ChEBI" id="CHEBI:60240"/>
        <label>2</label>
    </ligand>
</feature>
<feature type="binding site" evidence="4">
    <location>
        <position position="21"/>
    </location>
    <ligand>
        <name>a divalent metal cation</name>
        <dbReference type="ChEBI" id="CHEBI:60240"/>
        <label>1</label>
    </ligand>
</feature>
<feature type="binding site" evidence="4">
    <location>
        <position position="228"/>
    </location>
    <ligand>
        <name>a divalent metal cation</name>
        <dbReference type="ChEBI" id="CHEBI:60240"/>
        <label>1</label>
    </ligand>
</feature>
<dbReference type="FunFam" id="3.20.20.140:FF:000005">
    <property type="entry name" value="TatD family hydrolase"/>
    <property type="match status" value="1"/>
</dbReference>
<dbReference type="SUPFAM" id="SSF51556">
    <property type="entry name" value="Metallo-dependent hydrolases"/>
    <property type="match status" value="1"/>
</dbReference>
<dbReference type="STRING" id="225164.V3ZPK7"/>
<dbReference type="EMBL" id="KB203534">
    <property type="protein sequence ID" value="ESO84415.1"/>
    <property type="molecule type" value="Genomic_DNA"/>
</dbReference>
<evidence type="ECO:0000256" key="4">
    <source>
        <dbReference type="PIRSR" id="PIRSR005902-1"/>
    </source>
</evidence>
<evidence type="ECO:0000256" key="2">
    <source>
        <dbReference type="ARBA" id="ARBA00022723"/>
    </source>
</evidence>
<dbReference type="PANTHER" id="PTHR46363:SF1">
    <property type="entry name" value="DEOXYRIBONUCLEASE TATDN2-RELATED"/>
    <property type="match status" value="1"/>
</dbReference>
<evidence type="ECO:0000256" key="3">
    <source>
        <dbReference type="ARBA" id="ARBA00022801"/>
    </source>
</evidence>
<dbReference type="PROSITE" id="PS01137">
    <property type="entry name" value="TATD_1"/>
    <property type="match status" value="1"/>
</dbReference>
<sequence>MWKIRFRDRSKIYQVPFIDSHCHIDLLYERLNFNGTYKEFLQRFSDCYPSNFAGCIAIFCYPRNFELSEYLLAEEENVWISIGCHPKNAIQYNEMVEDNMLKIFKHPKVVAVGEIGLDYYGNQKQFESIQKSVFKRQLKIGLEVKKPIVIHCRDAEDDCLQIMEEIIPRNYKIQCHCFSGNYSQAKRWLSAFPNLYLGLTPVVTFNGAHAAHDVARNIPLNRLLLETDSPYFVPKPVKQVISLPGFALTVAEEVAHRRGISVQEVLRHCRDNMTSLFGI</sequence>
<feature type="binding site" evidence="4">
    <location>
        <position position="23"/>
    </location>
    <ligand>
        <name>a divalent metal cation</name>
        <dbReference type="ChEBI" id="CHEBI:60240"/>
        <label>1</label>
    </ligand>
</feature>
<dbReference type="CTD" id="20233291"/>
<gene>
    <name evidence="5" type="ORF">LOTGIDRAFT_132244</name>
</gene>
<dbReference type="Pfam" id="PF01026">
    <property type="entry name" value="TatD_DNase"/>
    <property type="match status" value="1"/>
</dbReference>
<dbReference type="InterPro" id="IPR018228">
    <property type="entry name" value="DNase_TatD-rel_CS"/>
</dbReference>
<proteinExistence type="inferred from homology"/>
<organism evidence="5 6">
    <name type="scientific">Lottia gigantea</name>
    <name type="common">Giant owl limpet</name>
    <dbReference type="NCBI Taxonomy" id="225164"/>
    <lineage>
        <taxon>Eukaryota</taxon>
        <taxon>Metazoa</taxon>
        <taxon>Spiralia</taxon>
        <taxon>Lophotrochozoa</taxon>
        <taxon>Mollusca</taxon>
        <taxon>Gastropoda</taxon>
        <taxon>Patellogastropoda</taxon>
        <taxon>Lottioidea</taxon>
        <taxon>Lottiidae</taxon>
        <taxon>Lottia</taxon>
    </lineage>
</organism>
<dbReference type="PIRSF" id="PIRSF005902">
    <property type="entry name" value="DNase_TatD"/>
    <property type="match status" value="1"/>
</dbReference>
<dbReference type="InterPro" id="IPR001130">
    <property type="entry name" value="TatD-like"/>
</dbReference>